<dbReference type="InterPro" id="IPR007060">
    <property type="entry name" value="FtsL/DivIC"/>
</dbReference>
<evidence type="ECO:0008006" key="5">
    <source>
        <dbReference type="Google" id="ProtNLM"/>
    </source>
</evidence>
<feature type="coiled-coil region" evidence="1">
    <location>
        <begin position="73"/>
        <end position="100"/>
    </location>
</feature>
<gene>
    <name evidence="3" type="ORF">C0601_08995</name>
</gene>
<name>A0A2N5ZDV9_MUIH1</name>
<protein>
    <recommendedName>
        <fullName evidence="5">Cell division protein FtsL</fullName>
    </recommendedName>
</protein>
<evidence type="ECO:0000313" key="4">
    <source>
        <dbReference type="Proteomes" id="UP000234857"/>
    </source>
</evidence>
<dbReference type="Pfam" id="PF04977">
    <property type="entry name" value="DivIC"/>
    <property type="match status" value="1"/>
</dbReference>
<evidence type="ECO:0000256" key="2">
    <source>
        <dbReference type="SAM" id="Phobius"/>
    </source>
</evidence>
<dbReference type="Proteomes" id="UP000234857">
    <property type="component" value="Unassembled WGS sequence"/>
</dbReference>
<evidence type="ECO:0000256" key="1">
    <source>
        <dbReference type="SAM" id="Coils"/>
    </source>
</evidence>
<dbReference type="AlphaFoldDB" id="A0A2N5ZDV9"/>
<organism evidence="3 4">
    <name type="scientific">Muiribacterium halophilum</name>
    <dbReference type="NCBI Taxonomy" id="2053465"/>
    <lineage>
        <taxon>Bacteria</taxon>
        <taxon>Candidatus Muiribacteriota</taxon>
        <taxon>Candidatus Muiribacteriia</taxon>
        <taxon>Candidatus Muiribacteriales</taxon>
        <taxon>Candidatus Muiribacteriaceae</taxon>
        <taxon>Candidatus Muiribacterium</taxon>
    </lineage>
</organism>
<comment type="caution">
    <text evidence="3">The sequence shown here is derived from an EMBL/GenBank/DDBJ whole genome shotgun (WGS) entry which is preliminary data.</text>
</comment>
<accession>A0A2N5ZDV9</accession>
<reference evidence="3 4" key="1">
    <citation type="submission" date="2017-11" db="EMBL/GenBank/DDBJ databases">
        <title>Genome-resolved metagenomics identifies genetic mobility, metabolic interactions, and unexpected diversity in perchlorate-reducing communities.</title>
        <authorList>
            <person name="Barnum T.P."/>
            <person name="Figueroa I.A."/>
            <person name="Carlstrom C.I."/>
            <person name="Lucas L.N."/>
            <person name="Engelbrektson A.L."/>
            <person name="Coates J.D."/>
        </authorList>
    </citation>
    <scope>NUCLEOTIDE SEQUENCE [LARGE SCALE GENOMIC DNA]</scope>
    <source>
        <strain evidence="3">BM706</strain>
    </source>
</reference>
<keyword evidence="2" id="KW-1133">Transmembrane helix</keyword>
<keyword evidence="2" id="KW-0472">Membrane</keyword>
<keyword evidence="1" id="KW-0175">Coiled coil</keyword>
<proteinExistence type="predicted"/>
<sequence>MEKEFRKHSKDDEEYSMNKVIYFEKQERKKRLQKIVIRFSYRAMIIFAVFIIFSVFTVFRMKYDEIANLKKIEQEKKQEVMLLSQKIEELEEKVQELNTPEGIEKLARIKLNMVKKGEKILRPVTIPSK</sequence>
<feature type="transmembrane region" description="Helical" evidence="2">
    <location>
        <begin position="39"/>
        <end position="59"/>
    </location>
</feature>
<evidence type="ECO:0000313" key="3">
    <source>
        <dbReference type="EMBL" id="PLX16853.1"/>
    </source>
</evidence>
<keyword evidence="2" id="KW-0812">Transmembrane</keyword>
<dbReference type="EMBL" id="PKTG01000102">
    <property type="protein sequence ID" value="PLX16853.1"/>
    <property type="molecule type" value="Genomic_DNA"/>
</dbReference>